<dbReference type="InterPro" id="IPR046342">
    <property type="entry name" value="CBS_dom_sf"/>
</dbReference>
<evidence type="ECO:0000259" key="11">
    <source>
        <dbReference type="PROSITE" id="PS51846"/>
    </source>
</evidence>
<evidence type="ECO:0008006" key="14">
    <source>
        <dbReference type="Google" id="ProtNLM"/>
    </source>
</evidence>
<evidence type="ECO:0000259" key="10">
    <source>
        <dbReference type="PROSITE" id="PS51371"/>
    </source>
</evidence>
<feature type="transmembrane region" description="Helical" evidence="9">
    <location>
        <begin position="99"/>
        <end position="118"/>
    </location>
</feature>
<name>A0A1B7M1S7_9MICC</name>
<keyword evidence="2" id="KW-1003">Cell membrane</keyword>
<proteinExistence type="predicted"/>
<dbReference type="InterPro" id="IPR002550">
    <property type="entry name" value="CNNM"/>
</dbReference>
<keyword evidence="4" id="KW-0677">Repeat</keyword>
<dbReference type="PROSITE" id="PS51371">
    <property type="entry name" value="CBS"/>
    <property type="match status" value="2"/>
</dbReference>
<dbReference type="STRING" id="1837282.A6F49_06365"/>
<evidence type="ECO:0000256" key="5">
    <source>
        <dbReference type="ARBA" id="ARBA00022989"/>
    </source>
</evidence>
<feature type="domain" description="CBS" evidence="10">
    <location>
        <begin position="221"/>
        <end position="282"/>
    </location>
</feature>
<evidence type="ECO:0000313" key="13">
    <source>
        <dbReference type="Proteomes" id="UP000078292"/>
    </source>
</evidence>
<keyword evidence="5 8" id="KW-1133">Transmembrane helix</keyword>
<dbReference type="InterPro" id="IPR000644">
    <property type="entry name" value="CBS_dom"/>
</dbReference>
<dbReference type="PANTHER" id="PTHR43099">
    <property type="entry name" value="UPF0053 PROTEIN YRKA"/>
    <property type="match status" value="1"/>
</dbReference>
<protein>
    <recommendedName>
        <fullName evidence="14">Hemolysin</fullName>
    </recommendedName>
</protein>
<comment type="caution">
    <text evidence="12">The sequence shown here is derived from an EMBL/GenBank/DDBJ whole genome shotgun (WGS) entry which is preliminary data.</text>
</comment>
<feature type="transmembrane region" description="Helical" evidence="9">
    <location>
        <begin position="49"/>
        <end position="79"/>
    </location>
</feature>
<evidence type="ECO:0000256" key="2">
    <source>
        <dbReference type="ARBA" id="ARBA00022475"/>
    </source>
</evidence>
<accession>A0A1B7M1S7</accession>
<gene>
    <name evidence="12" type="ORF">A6F49_06365</name>
</gene>
<keyword evidence="6 8" id="KW-0472">Membrane</keyword>
<keyword evidence="3 8" id="KW-0812">Transmembrane</keyword>
<dbReference type="PANTHER" id="PTHR43099:SF5">
    <property type="entry name" value="HLYC_CORC FAMILY TRANSPORTER"/>
    <property type="match status" value="1"/>
</dbReference>
<evidence type="ECO:0000256" key="7">
    <source>
        <dbReference type="PROSITE-ProRule" id="PRU00703"/>
    </source>
</evidence>
<sequence>MSEHIPGLLWLIVLLAGNAFFVAGEFAVMGARRAQIEPRVEDGSKLAKYALFAMEHVTDILAICQLGITVCSLLILNVSEPAIAYIFAVPLEALGIDPAFAGTIAFILALVIVTFLHVTFGEMVPKNAAVSIADRAVLVLAPPLVFLEKVFRPVIRILNWSANIILRLFRVEPKQEVTSTYTLEEVQSIVEESQRTGLVDDQTGLLSGALGFSDVPAGEVMVPIDQIVSIDSTATPEDFDQAVRKTGLSRLVVEDSSDNTLIGYLHIKDLMSIPSERYTAPIPVNRIRSMVNVTVDKHIDDTLTVMQRIGVHMARVQDANGITVGILFLEDVIEVLVGEIRDITQSQRVNIRQQMGRAGGEPAL</sequence>
<dbReference type="GO" id="GO:0005886">
    <property type="term" value="C:plasma membrane"/>
    <property type="evidence" value="ECO:0007669"/>
    <property type="project" value="UniProtKB-SubCell"/>
</dbReference>
<organism evidence="12 13">
    <name type="scientific">Enteractinococcus helveticum</name>
    <dbReference type="NCBI Taxonomy" id="1837282"/>
    <lineage>
        <taxon>Bacteria</taxon>
        <taxon>Bacillati</taxon>
        <taxon>Actinomycetota</taxon>
        <taxon>Actinomycetes</taxon>
        <taxon>Micrococcales</taxon>
        <taxon>Micrococcaceae</taxon>
    </lineage>
</organism>
<evidence type="ECO:0000256" key="1">
    <source>
        <dbReference type="ARBA" id="ARBA00004651"/>
    </source>
</evidence>
<dbReference type="RefSeq" id="WP_043057026.1">
    <property type="nucleotide sequence ID" value="NZ_LXEY01000011.1"/>
</dbReference>
<dbReference type="Proteomes" id="UP000078292">
    <property type="component" value="Unassembled WGS sequence"/>
</dbReference>
<evidence type="ECO:0000256" key="9">
    <source>
        <dbReference type="SAM" id="Phobius"/>
    </source>
</evidence>
<dbReference type="SUPFAM" id="SSF54631">
    <property type="entry name" value="CBS-domain pair"/>
    <property type="match status" value="1"/>
</dbReference>
<keyword evidence="13" id="KW-1185">Reference proteome</keyword>
<feature type="domain" description="CBS" evidence="10">
    <location>
        <begin position="286"/>
        <end position="343"/>
    </location>
</feature>
<keyword evidence="7" id="KW-0129">CBS domain</keyword>
<evidence type="ECO:0000313" key="12">
    <source>
        <dbReference type="EMBL" id="OAV62558.1"/>
    </source>
</evidence>
<evidence type="ECO:0000256" key="8">
    <source>
        <dbReference type="PROSITE-ProRule" id="PRU01193"/>
    </source>
</evidence>
<dbReference type="AlphaFoldDB" id="A0A1B7M1S7"/>
<reference evidence="12 13" key="1">
    <citation type="submission" date="2016-04" db="EMBL/GenBank/DDBJ databases">
        <title>First whole genome shotgun sequence of the bacterium Enteractinococcus sp. strain UASWS1574.</title>
        <authorList>
            <person name="Crovadore J."/>
            <person name="Chablais R."/>
            <person name="Lefort F."/>
        </authorList>
    </citation>
    <scope>NUCLEOTIDE SEQUENCE [LARGE SCALE GENOMIC DNA]</scope>
    <source>
        <strain evidence="12 13">UASWS1574</strain>
    </source>
</reference>
<evidence type="ECO:0000256" key="4">
    <source>
        <dbReference type="ARBA" id="ARBA00022737"/>
    </source>
</evidence>
<evidence type="ECO:0000256" key="3">
    <source>
        <dbReference type="ARBA" id="ARBA00022692"/>
    </source>
</evidence>
<feature type="transmembrane region" description="Helical" evidence="9">
    <location>
        <begin position="6"/>
        <end position="28"/>
    </location>
</feature>
<dbReference type="Pfam" id="PF01595">
    <property type="entry name" value="CNNM"/>
    <property type="match status" value="1"/>
</dbReference>
<evidence type="ECO:0000256" key="6">
    <source>
        <dbReference type="ARBA" id="ARBA00023136"/>
    </source>
</evidence>
<feature type="domain" description="CNNM transmembrane" evidence="11">
    <location>
        <begin position="1"/>
        <end position="203"/>
    </location>
</feature>
<dbReference type="Gene3D" id="3.10.580.10">
    <property type="entry name" value="CBS-domain"/>
    <property type="match status" value="1"/>
</dbReference>
<dbReference type="Pfam" id="PF00571">
    <property type="entry name" value="CBS"/>
    <property type="match status" value="1"/>
</dbReference>
<comment type="subcellular location">
    <subcellularLocation>
        <location evidence="1">Cell membrane</location>
        <topology evidence="1">Multi-pass membrane protein</topology>
    </subcellularLocation>
</comment>
<dbReference type="InterPro" id="IPR051676">
    <property type="entry name" value="UPF0053_domain"/>
</dbReference>
<dbReference type="InterPro" id="IPR044751">
    <property type="entry name" value="Ion_transp-like_CBS"/>
</dbReference>
<dbReference type="OrthoDB" id="110231at2"/>
<dbReference type="CDD" id="cd04590">
    <property type="entry name" value="CBS_pair_CorC_HlyC_assoc"/>
    <property type="match status" value="1"/>
</dbReference>
<dbReference type="EMBL" id="LXEY01000011">
    <property type="protein sequence ID" value="OAV62558.1"/>
    <property type="molecule type" value="Genomic_DNA"/>
</dbReference>
<dbReference type="PROSITE" id="PS51846">
    <property type="entry name" value="CNNM"/>
    <property type="match status" value="1"/>
</dbReference>